<keyword evidence="4" id="KW-1185">Reference proteome</keyword>
<sequence>MNDLLQSQIHESCKLALPEGLKDLMSDISREVLRAQPQNLYHFIANYLESLLEVREALAIACNICSETCECTCESGLRNELMAVGLDEEDLDKAVKIIQEHLRSGSVNEPSLFIKLAKKISIDEICIPSIQEAVQRAFKRQCLGNVKTKYSQNDNFDEATSAVQHTKQVYERKTEVKVADLYLILACVNVSSRISTGTYESTPEFEASCDFYYQPNRDPFQKTSTENSFNDESKNIDDENSNSEISDEQNTEYVSDDDNDHDISDNDEVIHTDRCENNEEIIVKESENDSIVSFINEHLLNSDDSIDERL</sequence>
<dbReference type="SMART" id="SM00394">
    <property type="entry name" value="RIIa"/>
    <property type="match status" value="1"/>
</dbReference>
<dbReference type="Gene3D" id="1.20.890.10">
    <property type="entry name" value="cAMP-dependent protein kinase regulatory subunit, dimerization-anchoring domain"/>
    <property type="match status" value="1"/>
</dbReference>
<dbReference type="InterPro" id="IPR003117">
    <property type="entry name" value="cAMP_dep_PK_reg_su_I/II_a/b"/>
</dbReference>
<evidence type="ECO:0000313" key="3">
    <source>
        <dbReference type="EMBL" id="CAH2087694.1"/>
    </source>
</evidence>
<dbReference type="Proteomes" id="UP001153954">
    <property type="component" value="Unassembled WGS sequence"/>
</dbReference>
<evidence type="ECO:0000313" key="4">
    <source>
        <dbReference type="Proteomes" id="UP001153954"/>
    </source>
</evidence>
<gene>
    <name evidence="3" type="ORF">EEDITHA_LOCUS3930</name>
</gene>
<protein>
    <recommendedName>
        <fullName evidence="2">RIIa domain-containing protein</fullName>
    </recommendedName>
</protein>
<evidence type="ECO:0000256" key="1">
    <source>
        <dbReference type="SAM" id="MobiDB-lite"/>
    </source>
</evidence>
<dbReference type="Pfam" id="PF02197">
    <property type="entry name" value="RIIa"/>
    <property type="match status" value="1"/>
</dbReference>
<dbReference type="InterPro" id="IPR047579">
    <property type="entry name" value="DD_CABYR_SP17"/>
</dbReference>
<reference evidence="3" key="1">
    <citation type="submission" date="2022-03" db="EMBL/GenBank/DDBJ databases">
        <authorList>
            <person name="Tunstrom K."/>
        </authorList>
    </citation>
    <scope>NUCLEOTIDE SEQUENCE</scope>
</reference>
<dbReference type="SUPFAM" id="SSF47391">
    <property type="entry name" value="Dimerization-anchoring domain of cAMP-dependent PK regulatory subunit"/>
    <property type="match status" value="1"/>
</dbReference>
<dbReference type="AlphaFoldDB" id="A0AAU9TJB6"/>
<feature type="compositionally biased region" description="Polar residues" evidence="1">
    <location>
        <begin position="221"/>
        <end position="230"/>
    </location>
</feature>
<evidence type="ECO:0000259" key="2">
    <source>
        <dbReference type="SMART" id="SM00394"/>
    </source>
</evidence>
<feature type="domain" description="RIIa" evidence="2">
    <location>
        <begin position="19"/>
        <end position="56"/>
    </location>
</feature>
<dbReference type="EMBL" id="CAKOGL010000006">
    <property type="protein sequence ID" value="CAH2087694.1"/>
    <property type="molecule type" value="Genomic_DNA"/>
</dbReference>
<feature type="compositionally biased region" description="Acidic residues" evidence="1">
    <location>
        <begin position="238"/>
        <end position="260"/>
    </location>
</feature>
<comment type="caution">
    <text evidence="3">The sequence shown here is derived from an EMBL/GenBank/DDBJ whole genome shotgun (WGS) entry which is preliminary data.</text>
</comment>
<proteinExistence type="predicted"/>
<accession>A0AAU9TJB6</accession>
<dbReference type="CDD" id="cd12100">
    <property type="entry name" value="DD_CABYR_SP17"/>
    <property type="match status" value="1"/>
</dbReference>
<name>A0AAU9TJB6_EUPED</name>
<feature type="region of interest" description="Disordered" evidence="1">
    <location>
        <begin position="220"/>
        <end position="266"/>
    </location>
</feature>
<organism evidence="3 4">
    <name type="scientific">Euphydryas editha</name>
    <name type="common">Edith's checkerspot</name>
    <dbReference type="NCBI Taxonomy" id="104508"/>
    <lineage>
        <taxon>Eukaryota</taxon>
        <taxon>Metazoa</taxon>
        <taxon>Ecdysozoa</taxon>
        <taxon>Arthropoda</taxon>
        <taxon>Hexapoda</taxon>
        <taxon>Insecta</taxon>
        <taxon>Pterygota</taxon>
        <taxon>Neoptera</taxon>
        <taxon>Endopterygota</taxon>
        <taxon>Lepidoptera</taxon>
        <taxon>Glossata</taxon>
        <taxon>Ditrysia</taxon>
        <taxon>Papilionoidea</taxon>
        <taxon>Nymphalidae</taxon>
        <taxon>Nymphalinae</taxon>
        <taxon>Euphydryas</taxon>
    </lineage>
</organism>